<reference evidence="2" key="1">
    <citation type="journal article" date="2017" name="Gigascience">
        <title>The genome draft of coconut (Cocos nucifera).</title>
        <authorList>
            <person name="Xiao Y."/>
            <person name="Xu P."/>
            <person name="Fan H."/>
            <person name="Baudouin L."/>
            <person name="Xia W."/>
            <person name="Bocs S."/>
            <person name="Xu J."/>
            <person name="Li Q."/>
            <person name="Guo A."/>
            <person name="Zhou L."/>
            <person name="Li J."/>
            <person name="Wu Y."/>
            <person name="Ma Z."/>
            <person name="Armero A."/>
            <person name="Issali A.E."/>
            <person name="Liu N."/>
            <person name="Peng M."/>
            <person name="Yang Y."/>
        </authorList>
    </citation>
    <scope>NUCLEOTIDE SEQUENCE</scope>
    <source>
        <tissue evidence="2">Spear leaf of Hainan Tall coconut</tissue>
    </source>
</reference>
<feature type="region of interest" description="Disordered" evidence="1">
    <location>
        <begin position="659"/>
        <end position="679"/>
    </location>
</feature>
<proteinExistence type="predicted"/>
<feature type="compositionally biased region" description="Low complexity" evidence="1">
    <location>
        <begin position="230"/>
        <end position="239"/>
    </location>
</feature>
<protein>
    <recommendedName>
        <fullName evidence="4">TFIIS N-terminal domain-containing protein</fullName>
    </recommendedName>
</protein>
<dbReference type="OrthoDB" id="1595674at2759"/>
<dbReference type="PANTHER" id="PTHR47292:SF1">
    <property type="entry name" value="TRANSCRIPTION ELONGATION FACTOR (TFIIS) FAMILY PROTEIN"/>
    <property type="match status" value="1"/>
</dbReference>
<feature type="region of interest" description="Disordered" evidence="1">
    <location>
        <begin position="284"/>
        <end position="304"/>
    </location>
</feature>
<feature type="region of interest" description="Disordered" evidence="1">
    <location>
        <begin position="197"/>
        <end position="239"/>
    </location>
</feature>
<reference evidence="2" key="2">
    <citation type="submission" date="2019-07" db="EMBL/GenBank/DDBJ databases">
        <authorList>
            <person name="Yang Y."/>
            <person name="Bocs S."/>
            <person name="Baudouin L."/>
        </authorList>
    </citation>
    <scope>NUCLEOTIDE SEQUENCE</scope>
    <source>
        <tissue evidence="2">Spear leaf of Hainan Tall coconut</tissue>
    </source>
</reference>
<name>A0A8K0ILB9_COCNU</name>
<accession>A0A8K0ILB9</accession>
<dbReference type="PANTHER" id="PTHR47292">
    <property type="entry name" value="TRANSCRIPTION ELONGATION FACTOR (TFIIS) FAMILY PROTEIN-RELATED"/>
    <property type="match status" value="1"/>
</dbReference>
<feature type="region of interest" description="Disordered" evidence="1">
    <location>
        <begin position="510"/>
        <end position="563"/>
    </location>
</feature>
<evidence type="ECO:0000313" key="2">
    <source>
        <dbReference type="EMBL" id="KAG1361948.1"/>
    </source>
</evidence>
<dbReference type="Gene3D" id="1.20.930.10">
    <property type="entry name" value="Conserved domain common to transcription factors TFIIS, elongin A, CRSP70"/>
    <property type="match status" value="1"/>
</dbReference>
<feature type="region of interest" description="Disordered" evidence="1">
    <location>
        <begin position="990"/>
        <end position="1013"/>
    </location>
</feature>
<dbReference type="EMBL" id="CM017881">
    <property type="protein sequence ID" value="KAG1361948.1"/>
    <property type="molecule type" value="Genomic_DNA"/>
</dbReference>
<dbReference type="AlphaFoldDB" id="A0A8K0ILB9"/>
<comment type="caution">
    <text evidence="2">The sequence shown here is derived from an EMBL/GenBank/DDBJ whole genome shotgun (WGS) entry which is preliminary data.</text>
</comment>
<dbReference type="SUPFAM" id="SSF47676">
    <property type="entry name" value="Conserved domain common to transcription factors TFIIS, elongin A, CRSP70"/>
    <property type="match status" value="1"/>
</dbReference>
<feature type="compositionally biased region" description="Polar residues" evidence="1">
    <location>
        <begin position="205"/>
        <end position="214"/>
    </location>
</feature>
<keyword evidence="3" id="KW-1185">Reference proteome</keyword>
<evidence type="ECO:0000256" key="1">
    <source>
        <dbReference type="SAM" id="MobiDB-lite"/>
    </source>
</evidence>
<evidence type="ECO:0008006" key="4">
    <source>
        <dbReference type="Google" id="ProtNLM"/>
    </source>
</evidence>
<gene>
    <name evidence="2" type="ORF">COCNU_10G001670</name>
</gene>
<dbReference type="InterPro" id="IPR035441">
    <property type="entry name" value="TFIIS/LEDGF_dom_sf"/>
</dbReference>
<sequence length="1013" mass="109578">MKNGLSTHARVEELIAVMERQKDCVMNNAGDTARQWSTVASTLAVTENKDCLKHFVDLNGLFFLSQWLQEALKCSNDVSSSTMEEVISSLLESLERLPLDKEKSTAYGIWVTAEQLLDQKNPSIKERVRNLLDKWNNKRVDNVSNQDIENGGTCQDNRHKPSSDANTVEVVHSLHPVDISSHHVMPQEGTCRVDFAGTESHHSNSTECANNPQLDSIGDVKISKPNQTLPNESPNSANANANEEEINSLGSSHVSNSCQENFAITEESSVPVVEMATAHLCRSTGGRGKAADKQSEASELNDVDSTKEMVVEVEVNITEGDLCKASQKESCNASPSSGVSVSLSAQKMESTISYDFDSRESKSCISENAEPQPTNKGADCGLPKYLSTTMELNCLAHVAKGSQDLPSSVCNLSKIDGPEKSVRRKEDVESDSSIKEHCSEGKSKVSELLNLVIPSSSSKTVSMKVTGEMDRRSEMELECGEIDALEVARQVALEVEREVVDYREPFCSSSPDIDSGGRVETCSPDLVEGKQDQPVVEELNGNESPSGKDLSHSATSPNDGIPGVPAQCGIDTERHEQVFKPELTPVARETDCKIGKNVWDFDLNEDVCNEDGHSINSTHDSQVNLSAPKATVAATKGTPELPISPLCFEGELGWKGSGARSAFHPASPRKTPDAEKTYLGPRNKTNIIEIDLNVAEIEDNVADDQPSVKQIPHSLGFSSGESSIEVSSRRAERLKLDLNRLGDEDMSPHPSSFWKLHHHNGDRCLSTTASSSRHPSMKDFDLNDDPSLFDIGGSHNPNESSSKALGMYGISKLDDPVVTIVGWRMAVEKDYYGNQTPQSYLGNGPSLEPAVSARQVLPYAQMRPPAFGYNGHATGPAMPYPSALYGPEGIPYMVDSGGAAVLPRMLLGSAGPSGARSAMPPFLVSAAGAPVGLNGVGSSPSGLDLNSGMTFMDGGNRERGVFRDFMPGHPGLMEEQIRTASQLASSQMTLKRKEPDSGWEPCSLGYKQVTHWQ</sequence>
<evidence type="ECO:0000313" key="3">
    <source>
        <dbReference type="Proteomes" id="UP000797356"/>
    </source>
</evidence>
<feature type="compositionally biased region" description="Polar residues" evidence="1">
    <location>
        <begin position="143"/>
        <end position="155"/>
    </location>
</feature>
<feature type="region of interest" description="Disordered" evidence="1">
    <location>
        <begin position="143"/>
        <end position="166"/>
    </location>
</feature>
<organism evidence="2 3">
    <name type="scientific">Cocos nucifera</name>
    <name type="common">Coconut palm</name>
    <dbReference type="NCBI Taxonomy" id="13894"/>
    <lineage>
        <taxon>Eukaryota</taxon>
        <taxon>Viridiplantae</taxon>
        <taxon>Streptophyta</taxon>
        <taxon>Embryophyta</taxon>
        <taxon>Tracheophyta</taxon>
        <taxon>Spermatophyta</taxon>
        <taxon>Magnoliopsida</taxon>
        <taxon>Liliopsida</taxon>
        <taxon>Arecaceae</taxon>
        <taxon>Arecoideae</taxon>
        <taxon>Cocoseae</taxon>
        <taxon>Attaleinae</taxon>
        <taxon>Cocos</taxon>
    </lineage>
</organism>
<dbReference type="Proteomes" id="UP000797356">
    <property type="component" value="Chromosome 10"/>
</dbReference>